<sequence length="85" mass="9236">RGGEGNFGVDGLVGEHIGGRGETKMSMIQLGVDEPLLKMGAQPAAILFVSREGILLIRWIDGCSPEERCHVEETLKRGVRFGDLE</sequence>
<organism evidence="1">
    <name type="scientific">marine sediment metagenome</name>
    <dbReference type="NCBI Taxonomy" id="412755"/>
    <lineage>
        <taxon>unclassified sequences</taxon>
        <taxon>metagenomes</taxon>
        <taxon>ecological metagenomes</taxon>
    </lineage>
</organism>
<protein>
    <submittedName>
        <fullName evidence="1">Uncharacterized protein</fullName>
    </submittedName>
</protein>
<dbReference type="AlphaFoldDB" id="A0A0F8YBS7"/>
<name>A0A0F8YBS7_9ZZZZ</name>
<gene>
    <name evidence="1" type="ORF">LCGC14_2917060</name>
</gene>
<accession>A0A0F8YBS7</accession>
<proteinExistence type="predicted"/>
<reference evidence="1" key="1">
    <citation type="journal article" date="2015" name="Nature">
        <title>Complex archaea that bridge the gap between prokaryotes and eukaryotes.</title>
        <authorList>
            <person name="Spang A."/>
            <person name="Saw J.H."/>
            <person name="Jorgensen S.L."/>
            <person name="Zaremba-Niedzwiedzka K."/>
            <person name="Martijn J."/>
            <person name="Lind A.E."/>
            <person name="van Eijk R."/>
            <person name="Schleper C."/>
            <person name="Guy L."/>
            <person name="Ettema T.J."/>
        </authorList>
    </citation>
    <scope>NUCLEOTIDE SEQUENCE</scope>
</reference>
<feature type="non-terminal residue" evidence="1">
    <location>
        <position position="1"/>
    </location>
</feature>
<dbReference type="EMBL" id="LAZR01057873">
    <property type="protein sequence ID" value="KKK71130.1"/>
    <property type="molecule type" value="Genomic_DNA"/>
</dbReference>
<comment type="caution">
    <text evidence="1">The sequence shown here is derived from an EMBL/GenBank/DDBJ whole genome shotgun (WGS) entry which is preliminary data.</text>
</comment>
<evidence type="ECO:0000313" key="1">
    <source>
        <dbReference type="EMBL" id="KKK71130.1"/>
    </source>
</evidence>